<evidence type="ECO:0000259" key="2">
    <source>
        <dbReference type="PROSITE" id="PS50980"/>
    </source>
</evidence>
<dbReference type="InterPro" id="IPR011763">
    <property type="entry name" value="COA_CT_C"/>
</dbReference>
<dbReference type="InterPro" id="IPR029045">
    <property type="entry name" value="ClpP/crotonase-like_dom_sf"/>
</dbReference>
<dbReference type="EMBL" id="RKLP01000008">
    <property type="protein sequence ID" value="RVW08526.1"/>
    <property type="molecule type" value="Genomic_DNA"/>
</dbReference>
<dbReference type="Proteomes" id="UP000286208">
    <property type="component" value="Unassembled WGS sequence"/>
</dbReference>
<dbReference type="PANTHER" id="PTHR43842:SF2">
    <property type="entry name" value="PROPIONYL-COA CARBOXYLASE BETA CHAIN, MITOCHONDRIAL"/>
    <property type="match status" value="1"/>
</dbReference>
<gene>
    <name evidence="4" type="ORF">EGT67_16595</name>
</gene>
<comment type="similarity">
    <text evidence="1">Belongs to the AccD/PCCB family.</text>
</comment>
<comment type="caution">
    <text evidence="4">The sequence shown here is derived from an EMBL/GenBank/DDBJ whole genome shotgun (WGS) entry which is preliminary data.</text>
</comment>
<accession>A0A438BBZ3</accession>
<reference evidence="4 5" key="1">
    <citation type="submission" date="2018-11" db="EMBL/GenBank/DDBJ databases">
        <title>Rhodococcus spongicola sp. nov. and Rhodococcus xishaensis sp. nov. from marine sponges.</title>
        <authorList>
            <person name="Li L."/>
            <person name="Lin H.W."/>
        </authorList>
    </citation>
    <scope>NUCLEOTIDE SEQUENCE [LARGE SCALE GENOMIC DNA]</scope>
    <source>
        <strain evidence="4 5">CCTCC AB2014297</strain>
    </source>
</reference>
<evidence type="ECO:0000256" key="1">
    <source>
        <dbReference type="ARBA" id="ARBA00006102"/>
    </source>
</evidence>
<dbReference type="GO" id="GO:0016740">
    <property type="term" value="F:transferase activity"/>
    <property type="evidence" value="ECO:0007669"/>
    <property type="project" value="UniProtKB-KW"/>
</dbReference>
<dbReference type="Gene3D" id="3.90.226.10">
    <property type="entry name" value="2-enoyl-CoA Hydratase, Chain A, domain 1"/>
    <property type="match status" value="2"/>
</dbReference>
<dbReference type="GO" id="GO:0004658">
    <property type="term" value="F:propionyl-CoA carboxylase activity"/>
    <property type="evidence" value="ECO:0007669"/>
    <property type="project" value="TreeGrafter"/>
</dbReference>
<dbReference type="PROSITE" id="PS50980">
    <property type="entry name" value="COA_CT_NTER"/>
    <property type="match status" value="1"/>
</dbReference>
<dbReference type="PANTHER" id="PTHR43842">
    <property type="entry name" value="PROPIONYL-COA CARBOXYLASE BETA CHAIN"/>
    <property type="match status" value="1"/>
</dbReference>
<evidence type="ECO:0000313" key="5">
    <source>
        <dbReference type="Proteomes" id="UP000286208"/>
    </source>
</evidence>
<dbReference type="RefSeq" id="WP_127917179.1">
    <property type="nucleotide sequence ID" value="NZ_RKLP01000008.1"/>
</dbReference>
<feature type="domain" description="CoA carboxyltransferase N-terminal" evidence="2">
    <location>
        <begin position="10"/>
        <end position="258"/>
    </location>
</feature>
<sequence>MTANTGNGADWGPLLERLEDRKASARAMGGAEKVARYRASGRLDVRGRLAGLLDPGSFVELGPLAGDPAVPSDAFVAGSGTIEGRPVTVGAEDFTVAGGSIGTAAASKRARSAQLALRNRVPLVMMLEGAGHRATNALERNRPAPNDLQAMADLSGLVPTVAIVTGPSAGHGALAAPLSDFVIMVDGHGALFTAGPPLVAASTGEQIDKQTLGGPQVAIDTSGVAHNLAESDEAALALARRYLSYFPSSAWQRAPWVGPACGNHDVGERSLPELLDLIPVNQKRPYDMRVMLDAVADAGTVTEIQPTYGTSIVTALVRIGGHAVAVVANQPMVMAGAVTVAAAEKAAAFLQVAGAFHLPVLFLADNPGVMAGSAAEKAGILKAGARMFAAQHRLRTPKFHVTVRKAFGFGSSVMGMNPYDNQTMTLAFPAVTLGGIPADVGGRTAKEDDETRRALVENEASGPWALAQTLFYDDIIDPRELRNILIRGLGSSVRDDAVAPVAHHGYLL</sequence>
<organism evidence="4 5">
    <name type="scientific">Prescottella agglutinans</name>
    <dbReference type="NCBI Taxonomy" id="1644129"/>
    <lineage>
        <taxon>Bacteria</taxon>
        <taxon>Bacillati</taxon>
        <taxon>Actinomycetota</taxon>
        <taxon>Actinomycetes</taxon>
        <taxon>Mycobacteriales</taxon>
        <taxon>Nocardiaceae</taxon>
        <taxon>Prescottella</taxon>
    </lineage>
</organism>
<dbReference type="PROSITE" id="PS50989">
    <property type="entry name" value="COA_CT_CTER"/>
    <property type="match status" value="1"/>
</dbReference>
<proteinExistence type="inferred from homology"/>
<dbReference type="SUPFAM" id="SSF52096">
    <property type="entry name" value="ClpP/crotonase"/>
    <property type="match status" value="2"/>
</dbReference>
<dbReference type="InterPro" id="IPR051047">
    <property type="entry name" value="AccD/PCCB"/>
</dbReference>
<evidence type="ECO:0000313" key="4">
    <source>
        <dbReference type="EMBL" id="RVW08526.1"/>
    </source>
</evidence>
<keyword evidence="5" id="KW-1185">Reference proteome</keyword>
<dbReference type="OrthoDB" id="9803706at2"/>
<evidence type="ECO:0000259" key="3">
    <source>
        <dbReference type="PROSITE" id="PS50989"/>
    </source>
</evidence>
<dbReference type="InterPro" id="IPR034733">
    <property type="entry name" value="AcCoA_carboxyl_beta"/>
</dbReference>
<feature type="domain" description="CoA carboxyltransferase C-terminal" evidence="3">
    <location>
        <begin position="266"/>
        <end position="503"/>
    </location>
</feature>
<dbReference type="Pfam" id="PF01039">
    <property type="entry name" value="Carboxyl_trans"/>
    <property type="match status" value="1"/>
</dbReference>
<name>A0A438BBZ3_9NOCA</name>
<keyword evidence="4" id="KW-0808">Transferase</keyword>
<dbReference type="AlphaFoldDB" id="A0A438BBZ3"/>
<protein>
    <submittedName>
        <fullName evidence="4">Acetyl-CoA carboxylase carboxyltransferase subunit</fullName>
    </submittedName>
</protein>
<dbReference type="InterPro" id="IPR011762">
    <property type="entry name" value="COA_CT_N"/>
</dbReference>